<reference evidence="6" key="3">
    <citation type="submission" date="2025-09" db="UniProtKB">
        <authorList>
            <consortium name="Ensembl"/>
        </authorList>
    </citation>
    <scope>IDENTIFICATION</scope>
</reference>
<dbReference type="PANTHER" id="PTHR10894:SF0">
    <property type="entry name" value="NUCLEOLAR PROTEIN 56"/>
    <property type="match status" value="1"/>
</dbReference>
<dbReference type="Ensembl" id="ENSOGAT00000025776.1">
    <property type="protein sequence ID" value="ENSOGAP00000019309.1"/>
    <property type="gene ID" value="ENSOGAG00000026575.1"/>
</dbReference>
<reference evidence="7" key="1">
    <citation type="submission" date="2011-03" db="EMBL/GenBank/DDBJ databases">
        <title>Version 3 of the genome sequence of Otolemur garnettii (Bushbaby).</title>
        <authorList>
            <consortium name="The Broad Institute Genome Sequencing Platform"/>
            <person name="Di Palma F."/>
            <person name="Johnson J."/>
            <person name="Lander E.S."/>
            <person name="Lindblad-Toh K."/>
            <person name="Jaffe D.B."/>
            <person name="Gnerre S."/>
            <person name="MacCallum I."/>
            <person name="Przybylski D."/>
            <person name="Ribeiro F.J."/>
            <person name="Burton J.N."/>
            <person name="Walker B.J."/>
            <person name="Sharpe T."/>
            <person name="Hall G."/>
        </authorList>
    </citation>
    <scope>NUCLEOTIDE SEQUENCE [LARGE SCALE GENOMIC DNA]</scope>
</reference>
<dbReference type="InterPro" id="IPR042239">
    <property type="entry name" value="Nop_C"/>
</dbReference>
<dbReference type="PROSITE" id="PS51358">
    <property type="entry name" value="NOP"/>
    <property type="match status" value="1"/>
</dbReference>
<dbReference type="InterPro" id="IPR036070">
    <property type="entry name" value="Nop_dom_sf"/>
</dbReference>
<dbReference type="InParanoid" id="H0XT67"/>
<evidence type="ECO:0000259" key="5">
    <source>
        <dbReference type="PROSITE" id="PS51358"/>
    </source>
</evidence>
<dbReference type="GO" id="GO:0031428">
    <property type="term" value="C:box C/D methylation guide snoRNP complex"/>
    <property type="evidence" value="ECO:0007669"/>
    <property type="project" value="InterPro"/>
</dbReference>
<feature type="region of interest" description="Disordered" evidence="4">
    <location>
        <begin position="417"/>
        <end position="445"/>
    </location>
</feature>
<evidence type="ECO:0000256" key="4">
    <source>
        <dbReference type="SAM" id="MobiDB-lite"/>
    </source>
</evidence>
<accession>H0XT67</accession>
<name>H0XT67_OTOGA</name>
<dbReference type="Pfam" id="PF01798">
    <property type="entry name" value="Nop"/>
    <property type="match status" value="1"/>
</dbReference>
<dbReference type="PANTHER" id="PTHR10894">
    <property type="entry name" value="NUCLEOLAR PROTEIN 5 NUCLEOLAR PROTEIN NOP5 NOP58"/>
    <property type="match status" value="1"/>
</dbReference>
<feature type="domain" description="Nop" evidence="5">
    <location>
        <begin position="268"/>
        <end position="381"/>
    </location>
</feature>
<dbReference type="HOGENOM" id="CLU_015495_4_1_1"/>
<reference evidence="6" key="2">
    <citation type="submission" date="2025-08" db="UniProtKB">
        <authorList>
            <consortium name="Ensembl"/>
        </authorList>
    </citation>
    <scope>IDENTIFICATION</scope>
</reference>
<dbReference type="GO" id="GO:0030515">
    <property type="term" value="F:snoRNA binding"/>
    <property type="evidence" value="ECO:0007669"/>
    <property type="project" value="InterPro"/>
</dbReference>
<organism evidence="6 7">
    <name type="scientific">Otolemur garnettii</name>
    <name type="common">Small-eared galago</name>
    <name type="synonym">Garnett's greater bushbaby</name>
    <dbReference type="NCBI Taxonomy" id="30611"/>
    <lineage>
        <taxon>Eukaryota</taxon>
        <taxon>Metazoa</taxon>
        <taxon>Chordata</taxon>
        <taxon>Craniata</taxon>
        <taxon>Vertebrata</taxon>
        <taxon>Euteleostomi</taxon>
        <taxon>Mammalia</taxon>
        <taxon>Eutheria</taxon>
        <taxon>Euarchontoglires</taxon>
        <taxon>Primates</taxon>
        <taxon>Strepsirrhini</taxon>
        <taxon>Lorisiformes</taxon>
        <taxon>Galagidae</taxon>
        <taxon>Otolemur</taxon>
    </lineage>
</organism>
<dbReference type="SUPFAM" id="SSF89124">
    <property type="entry name" value="Nop domain"/>
    <property type="match status" value="1"/>
</dbReference>
<dbReference type="EMBL" id="AAQR03104738">
    <property type="status" value="NOT_ANNOTATED_CDS"/>
    <property type="molecule type" value="Genomic_DNA"/>
</dbReference>
<keyword evidence="7" id="KW-1185">Reference proteome</keyword>
<dbReference type="GO" id="GO:0032040">
    <property type="term" value="C:small-subunit processome"/>
    <property type="evidence" value="ECO:0007669"/>
    <property type="project" value="InterPro"/>
</dbReference>
<sequence length="445" mass="49626">SLCFHKRFEVVATIIIFVSKKLLSLYTQAPTAGECGLNLGKCHNIVHLVAFSSVPWPHPFALENVNVGSEGIVHEDLHVLLETHLPSRKKKLLLGDGDFKIDAMTQEGVGYNCQIGGPVAKILCLQGSSREGHRYPHAEGKLNVNWMDNIIIQSISLQLWEQMNKDINTFSVHVREWHSLGLIEIISDDTTPCYLSQFIVNGRPLNEGNSEKLKELKMDGTKTKAILDAHSSMGTDTSAIDLINIKSFSHRVVSLSEHRAILLSKMSQVAPLSALTGEVVGSGLITHTDCLSSLTKYPASTVQILGEKAPLRAWKTRSNTPHQLIFHSSFTPWAAAKKQGCISQYQQTIASRINCFSDVPMSVFGRSFEQDEEQLFYETEDIPQENVMKEAVVQMKEVAARVLENGEEEKKCLKKKSSRTLEGCKEMAEKPKKKKKQNSQELSQE</sequence>
<protein>
    <recommendedName>
        <fullName evidence="1">Nucleolar protein 5A</fullName>
    </recommendedName>
</protein>
<dbReference type="InterPro" id="IPR045056">
    <property type="entry name" value="Nop56/Nop58"/>
</dbReference>
<evidence type="ECO:0000256" key="3">
    <source>
        <dbReference type="ARBA" id="ARBA00064370"/>
    </source>
</evidence>
<dbReference type="Gene3D" id="1.10.246.90">
    <property type="entry name" value="Nop domain"/>
    <property type="match status" value="1"/>
</dbReference>
<comment type="subunit">
    <text evidence="3">Part of a large pre-ribosomal ribonucleoprotein (RNP) complex, that consists of at least 62 ribosomal proteins, 45 nonribosomal proteins and both pre-rRNA and mature rRNA species. Within this complex directly interacts with TCOF1 in an RNA-independent manner. Core component of box C/D small nucleolar ribonucleoprotein (snoRNP) particles; the core proteins SNU13, NOP56, NOP58 and FBL or FBLL1 assemble stepwise onto the snoRNA. Interacts with NOP1 and NOP58. Interacts with NUFIP1, RUVBL1 and RUVBL2; RUVBL1:RUVBL2 seem to bridge the association of NOP56 with NUFIP1. Part of the small subunit (SSU) processome, composed of more than 70 proteins and the RNA chaperone small nucleolar RNA (snoRNA) U3. Interacts with NOP2 and FBL.</text>
</comment>
<comment type="function">
    <text evidence="2">Involved in the early to middle stages of 60S ribosomal subunit biogenesis. Required for the biogenesis of box C/D snoRNAs such U3, U8 and U14 snoRNAs. Part of the small subunit (SSU) processome, first precursor of the small eukaryotic ribosomal subunit. During the assembly of the SSU processome in the nucleolus, many ribosome biogenesis factors, an RNA chaperone and ribosomal proteins associate with the nascent pre-rRNA and work in concert to generate RNA folding, modifications, rearrangements and cleavage as well as targeted degradation of pre-ribosomal RNA by the RNA exosome. Core component of box C/D small nucleolar ribonucleoprotein (snoRNP) complexes that function in methylation of multiple sites on ribosomal RNAs (rRNAs) and messenger RNAs (mRNAs).</text>
</comment>
<evidence type="ECO:0000313" key="7">
    <source>
        <dbReference type="Proteomes" id="UP000005225"/>
    </source>
</evidence>
<proteinExistence type="predicted"/>
<dbReference type="InterPro" id="IPR002687">
    <property type="entry name" value="Nop_dom"/>
</dbReference>
<dbReference type="STRING" id="30611.ENSOGAP00000019309"/>
<dbReference type="Gene3D" id="1.10.287.4070">
    <property type="match status" value="1"/>
</dbReference>
<evidence type="ECO:0000313" key="6">
    <source>
        <dbReference type="Ensembl" id="ENSOGAP00000019309.1"/>
    </source>
</evidence>
<evidence type="ECO:0000256" key="2">
    <source>
        <dbReference type="ARBA" id="ARBA00053627"/>
    </source>
</evidence>
<dbReference type="Proteomes" id="UP000005225">
    <property type="component" value="Unassembled WGS sequence"/>
</dbReference>
<dbReference type="eggNOG" id="KOG2573">
    <property type="taxonomic scope" value="Eukaryota"/>
</dbReference>
<dbReference type="AlphaFoldDB" id="H0XT67"/>
<evidence type="ECO:0000256" key="1">
    <source>
        <dbReference type="ARBA" id="ARBA00041388"/>
    </source>
</evidence>